<dbReference type="InterPro" id="IPR017996">
    <property type="entry name" value="MRJP/yellow-related"/>
</dbReference>
<comment type="caution">
    <text evidence="6">The sequence shown here is derived from an EMBL/GenBank/DDBJ whole genome shotgun (WGS) entry which is preliminary data.</text>
</comment>
<proteinExistence type="inferred from homology"/>
<dbReference type="SUPFAM" id="SSF63829">
    <property type="entry name" value="Calcium-dependent phosphotriesterase"/>
    <property type="match status" value="1"/>
</dbReference>
<dbReference type="OrthoDB" id="9977471at2759"/>
<evidence type="ECO:0000256" key="3">
    <source>
        <dbReference type="ARBA" id="ARBA00022525"/>
    </source>
</evidence>
<keyword evidence="5" id="KW-0472">Membrane</keyword>
<feature type="transmembrane region" description="Helical" evidence="5">
    <location>
        <begin position="1464"/>
        <end position="1485"/>
    </location>
</feature>
<dbReference type="PANTHER" id="PTHR10009">
    <property type="entry name" value="PROTEIN YELLOW-RELATED"/>
    <property type="match status" value="1"/>
</dbReference>
<evidence type="ECO:0000256" key="1">
    <source>
        <dbReference type="ARBA" id="ARBA00004613"/>
    </source>
</evidence>
<feature type="region of interest" description="Disordered" evidence="4">
    <location>
        <begin position="468"/>
        <end position="501"/>
    </location>
</feature>
<name>A0A8S1D9X1_9INSE</name>
<dbReference type="GO" id="GO:0005576">
    <property type="term" value="C:extracellular region"/>
    <property type="evidence" value="ECO:0007669"/>
    <property type="project" value="UniProtKB-SubCell"/>
</dbReference>
<evidence type="ECO:0000256" key="4">
    <source>
        <dbReference type="SAM" id="MobiDB-lite"/>
    </source>
</evidence>
<evidence type="ECO:0000256" key="5">
    <source>
        <dbReference type="SAM" id="Phobius"/>
    </source>
</evidence>
<comment type="subcellular location">
    <subcellularLocation>
        <location evidence="1">Secreted</location>
    </subcellularLocation>
</comment>
<dbReference type="Pfam" id="PF03022">
    <property type="entry name" value="MRJP"/>
    <property type="match status" value="5"/>
</dbReference>
<evidence type="ECO:0000313" key="6">
    <source>
        <dbReference type="EMBL" id="CAB3377159.1"/>
    </source>
</evidence>
<organism evidence="6 7">
    <name type="scientific">Cloeon dipterum</name>
    <dbReference type="NCBI Taxonomy" id="197152"/>
    <lineage>
        <taxon>Eukaryota</taxon>
        <taxon>Metazoa</taxon>
        <taxon>Ecdysozoa</taxon>
        <taxon>Arthropoda</taxon>
        <taxon>Hexapoda</taxon>
        <taxon>Insecta</taxon>
        <taxon>Pterygota</taxon>
        <taxon>Palaeoptera</taxon>
        <taxon>Ephemeroptera</taxon>
        <taxon>Pisciforma</taxon>
        <taxon>Baetidae</taxon>
        <taxon>Cloeon</taxon>
    </lineage>
</organism>
<dbReference type="InterPro" id="IPR011042">
    <property type="entry name" value="6-blade_b-propeller_TolB-like"/>
</dbReference>
<feature type="region of interest" description="Disordered" evidence="4">
    <location>
        <begin position="901"/>
        <end position="932"/>
    </location>
</feature>
<comment type="similarity">
    <text evidence="2">Belongs to the major royal jelly protein family.</text>
</comment>
<feature type="region of interest" description="Disordered" evidence="4">
    <location>
        <begin position="1019"/>
        <end position="1040"/>
    </location>
</feature>
<keyword evidence="3" id="KW-0964">Secreted</keyword>
<dbReference type="Proteomes" id="UP000494165">
    <property type="component" value="Unassembled WGS sequence"/>
</dbReference>
<evidence type="ECO:0000256" key="2">
    <source>
        <dbReference type="ARBA" id="ARBA00009127"/>
    </source>
</evidence>
<protein>
    <submittedName>
        <fullName evidence="6">Uncharacterized protein</fullName>
    </submittedName>
</protein>
<feature type="transmembrane region" description="Helical" evidence="5">
    <location>
        <begin position="1073"/>
        <end position="1094"/>
    </location>
</feature>
<feature type="transmembrane region" description="Helical" evidence="5">
    <location>
        <begin position="539"/>
        <end position="560"/>
    </location>
</feature>
<feature type="compositionally biased region" description="Low complexity" evidence="4">
    <location>
        <begin position="902"/>
        <end position="915"/>
    </location>
</feature>
<reference evidence="6 7" key="1">
    <citation type="submission" date="2020-04" db="EMBL/GenBank/DDBJ databases">
        <authorList>
            <person name="Alioto T."/>
            <person name="Alioto T."/>
            <person name="Gomez Garrido J."/>
        </authorList>
    </citation>
    <scope>NUCLEOTIDE SEQUENCE [LARGE SCALE GENOMIC DNA]</scope>
</reference>
<feature type="transmembrane region" description="Helical" evidence="5">
    <location>
        <begin position="953"/>
        <end position="978"/>
    </location>
</feature>
<evidence type="ECO:0000313" key="7">
    <source>
        <dbReference type="Proteomes" id="UP000494165"/>
    </source>
</evidence>
<feature type="compositionally biased region" description="Basic and acidic residues" evidence="4">
    <location>
        <begin position="479"/>
        <end position="491"/>
    </location>
</feature>
<gene>
    <name evidence="6" type="ORF">CLODIP_2_CD12350</name>
</gene>
<dbReference type="PANTHER" id="PTHR10009:SF18">
    <property type="entry name" value="PROTEIN YELLOW-LIKE PROTEIN"/>
    <property type="match status" value="1"/>
</dbReference>
<feature type="transmembrane region" description="Helical" evidence="5">
    <location>
        <begin position="386"/>
        <end position="411"/>
    </location>
</feature>
<dbReference type="Gene3D" id="2.120.10.30">
    <property type="entry name" value="TolB, C-terminal domain"/>
    <property type="match status" value="3"/>
</dbReference>
<dbReference type="EMBL" id="CADEPI010000140">
    <property type="protein sequence ID" value="CAB3377159.1"/>
    <property type="molecule type" value="Genomic_DNA"/>
</dbReference>
<dbReference type="SUPFAM" id="SSF101898">
    <property type="entry name" value="NHL repeat"/>
    <property type="match status" value="2"/>
</dbReference>
<keyword evidence="7" id="KW-1185">Reference proteome</keyword>
<keyword evidence="5" id="KW-0812">Transmembrane</keyword>
<feature type="compositionally biased region" description="Polar residues" evidence="4">
    <location>
        <begin position="1019"/>
        <end position="1038"/>
    </location>
</feature>
<sequence length="1570" mass="178902">MWLQFRPIFYTASRNVCVMNPCFFAIVLLHLSLATAVNFTRVFEWPHGMDYEWPSEANRINALNDWNIELIFMAVYGTRIFLSLDIFSNVIPVTLVSLPTSIVSSASPKMTPFPSWDMHEKGGCNKIGLARGLQVDSVGRLWVLDKGSDNCNPKLWIFNLSKNDHTELIHRFSFHFFANDFVLDETPNDTFAYIERWNQLNIVVFSLERNQSWIVETPGIEVFSTALFPKEEPRQLYLSRWHPCELYSVSVTALLPYRMLIDNEGTFYAAYLNKNYIHSWNSSQPFEEEHRFYEGVKLDSILPFTFALDSSGTFWMTELYESTTKPRYRLLKAAIGAKSYIFETSSERSSLSIPSTTKSSTPSEETAATVVQNISIPTESSNENRIFIITLICSNVFTVILSSLIIFWLILKLKRNHLQNTTEGREMSVLRDNYDDEGPAEAQYEEVQYEEVTQPRPFHLAPTSSRFVSARDLSQSDECEAKEPSKFEKSGTRPSVEFDDVGPAQPEHLYQELEPTSTLSAIYSCSFAQFLFNQQNRNVLVMNPCFFVIILLHLSSATAANFTQVFVWPDGMDYEWPSEESRTNALKDGTFKPEKISPIFLAVFGTRIFLSLEKYNDVIPVTLVSLPTSSASSAPPKLTPFPSWDMHARLGSIDNCENIEKARGLEVDSVGRLWVLDSGSENCNATLWIFDLSNNDQTKLTIRYQFTFRYNVHDLVLEETPNGTLAYIAYWGEKNIVVFSLEGNESWIVETPGKRVYSIALSPRSKEEPRKLYLGEWDSDELYSISVTALRKGTQTAYPELIGRWSGKPYRMLMDNHGTMYAAFWGKNYISSWNTYQSFLEQRFHELVYLGEFEPFTFALDSSGTFWMTELTVTKPTYRLLKATVGAESYNFEASSVAPARPTTTTISPKTEPTPVSFDIPTPTKSLTPDEEKATSEVKEISILADNLRQCRLFNIILICSFVFTFILMSPIILWLVLGWKRISSTPQNTTENQEMSVFFENNDEVGSAEVQFEKINSATPLSPSPTHSTRDLSQSGASEAGDVQEIWRVASCSVENDVNPAQPEHLQQFRNVWVMNPCFFVIALLHFSLAFAANFTQVFEWPDGMDYEWPSEESRTNALKDETFNPEKIEPLFMAVHGTRIFLSLNKVDDIPVTLVSLPTSSVASPKLTPFPSWDMHEKGNCSEKIEEAKGLEVDSVGRLWVLDSGSKSCNTKLWFIHLSKLDRTELIHEFQYLRYTHMNDLVLDETPKGSLAYISSRRERHIVVFSLETKESWLVGTSGIEVSSIALSPKEEARQLYLSKWDSFELFSISVTALRKGTRTAYPELIGKWNRNSYRMLMDNDGTMYAAFWGSTQIFSLNTSQPFQEQRFYEIGNLETYVPFTFALDSSGFFWMTELCKTATKQRYRLLMTEVGAKSYIFEASSERSSLSIPSTTKSSTPAEEKVEAKVQESCIPIENSNENRIIITTLICSIVLLSLIILWLTLGPKMINLFTPQNTNEAMQMPVLFDCNEEQFEAVTYENETRSPSRLLRLVPTSRRFVSVCNLSESDSSETEDVLDIWKGASCSSRV</sequence>
<accession>A0A8S1D9X1</accession>
<keyword evidence="5" id="KW-1133">Transmembrane helix</keyword>